<evidence type="ECO:0000313" key="3">
    <source>
        <dbReference type="Proteomes" id="UP000006640"/>
    </source>
</evidence>
<name>D6Y635_THEBD</name>
<keyword evidence="3" id="KW-1185">Reference proteome</keyword>
<dbReference type="KEGG" id="tbi:Tbis_2751"/>
<dbReference type="AlphaFoldDB" id="D6Y635"/>
<reference evidence="2 3" key="1">
    <citation type="submission" date="2010-01" db="EMBL/GenBank/DDBJ databases">
        <title>The complete genome of Thermobispora bispora DSM 43833.</title>
        <authorList>
            <consortium name="US DOE Joint Genome Institute (JGI-PGF)"/>
            <person name="Lucas S."/>
            <person name="Copeland A."/>
            <person name="Lapidus A."/>
            <person name="Glavina del Rio T."/>
            <person name="Dalin E."/>
            <person name="Tice H."/>
            <person name="Bruce D."/>
            <person name="Goodwin L."/>
            <person name="Pitluck S."/>
            <person name="Kyrpides N."/>
            <person name="Mavromatis K."/>
            <person name="Ivanova N."/>
            <person name="Mikhailova N."/>
            <person name="Chertkov O."/>
            <person name="Brettin T."/>
            <person name="Detter J.C."/>
            <person name="Han C."/>
            <person name="Larimer F."/>
            <person name="Land M."/>
            <person name="Hauser L."/>
            <person name="Markowitz V."/>
            <person name="Cheng J.-F."/>
            <person name="Hugenholtz P."/>
            <person name="Woyke T."/>
            <person name="Wu D."/>
            <person name="Jando M."/>
            <person name="Schneider S."/>
            <person name="Klenk H.-P."/>
            <person name="Eisen J.A."/>
        </authorList>
    </citation>
    <scope>NUCLEOTIDE SEQUENCE [LARGE SCALE GENOMIC DNA]</scope>
    <source>
        <strain evidence="3">ATCC 19993 / DSM 43833 / CBS 139.67 / JCM 10125 / KCTC 9307 / NBRC 14880 / R51</strain>
    </source>
</reference>
<protein>
    <submittedName>
        <fullName evidence="2">Uncharacterized protein</fullName>
    </submittedName>
</protein>
<dbReference type="eggNOG" id="ENOG5033X3H">
    <property type="taxonomic scope" value="Bacteria"/>
</dbReference>
<evidence type="ECO:0000256" key="1">
    <source>
        <dbReference type="SAM" id="SignalP"/>
    </source>
</evidence>
<dbReference type="RefSeq" id="WP_013132984.1">
    <property type="nucleotide sequence ID" value="NC_014165.1"/>
</dbReference>
<dbReference type="HOGENOM" id="CLU_1427380_0_0_11"/>
<organism evidence="2 3">
    <name type="scientific">Thermobispora bispora (strain ATCC 19993 / DSM 43833 / CBS 139.67 / JCM 10125 / KCTC 9307 / NBRC 14880 / R51)</name>
    <dbReference type="NCBI Taxonomy" id="469371"/>
    <lineage>
        <taxon>Bacteria</taxon>
        <taxon>Bacillati</taxon>
        <taxon>Actinomycetota</taxon>
        <taxon>Actinomycetes</taxon>
        <taxon>Streptosporangiales</taxon>
        <taxon>Streptosporangiaceae</taxon>
        <taxon>Thermobispora</taxon>
    </lineage>
</organism>
<feature type="chain" id="PRO_5003091022" evidence="1">
    <location>
        <begin position="35"/>
        <end position="190"/>
    </location>
</feature>
<dbReference type="Proteomes" id="UP000006640">
    <property type="component" value="Chromosome"/>
</dbReference>
<feature type="signal peptide" evidence="1">
    <location>
        <begin position="1"/>
        <end position="34"/>
    </location>
</feature>
<accession>D6Y635</accession>
<evidence type="ECO:0000313" key="2">
    <source>
        <dbReference type="EMBL" id="ADG89451.1"/>
    </source>
</evidence>
<proteinExistence type="predicted"/>
<dbReference type="EMBL" id="CP001874">
    <property type="protein sequence ID" value="ADG89451.1"/>
    <property type="molecule type" value="Genomic_DNA"/>
</dbReference>
<gene>
    <name evidence="2" type="ordered locus">Tbis_2751</name>
</gene>
<keyword evidence="1" id="KW-0732">Signal</keyword>
<sequence length="190" mass="20184">MTLTALRNNRTAQTFGTLIGALLAATTLAGTASASESAPTGRAAAVAPAESTQDEQILLRGVTKGSYFWDDGSGRQGDTGMPAIGKPMQKGLFASPSWPLGTEGYIIYKGKKARFFIGDRGPGIPSERGVMLDIDGMTFAELTGSEWNHDTLTVASGEGHIEVEYVITKWGDGPGHRDHPLPFSAGAWRW</sequence>